<dbReference type="Pfam" id="PF00759">
    <property type="entry name" value="Glyco_hydro_9"/>
    <property type="match status" value="3"/>
</dbReference>
<feature type="region of interest" description="Disordered" evidence="5">
    <location>
        <begin position="559"/>
        <end position="617"/>
    </location>
</feature>
<dbReference type="InterPro" id="IPR001956">
    <property type="entry name" value="CBM3"/>
</dbReference>
<dbReference type="InterPro" id="IPR012341">
    <property type="entry name" value="6hp_glycosidase-like_sf"/>
</dbReference>
<dbReference type="SMART" id="SM01067">
    <property type="entry name" value="CBM_3"/>
    <property type="match status" value="1"/>
</dbReference>
<dbReference type="InterPro" id="IPR001701">
    <property type="entry name" value="Glyco_hydro_9"/>
</dbReference>
<dbReference type="RefSeq" id="WP_345243573.1">
    <property type="nucleotide sequence ID" value="NZ_BAABHD010000024.1"/>
</dbReference>
<keyword evidence="4" id="KW-0624">Polysaccharide degradation</keyword>
<keyword evidence="8" id="KW-1185">Reference proteome</keyword>
<accession>A0ABP8MTS9</accession>
<evidence type="ECO:0000256" key="2">
    <source>
        <dbReference type="ARBA" id="ARBA00023277"/>
    </source>
</evidence>
<evidence type="ECO:0000256" key="4">
    <source>
        <dbReference type="ARBA" id="ARBA00023326"/>
    </source>
</evidence>
<dbReference type="InterPro" id="IPR008928">
    <property type="entry name" value="6-hairpin_glycosidase_sf"/>
</dbReference>
<gene>
    <name evidence="7" type="ORF">GCM10023189_22990</name>
</gene>
<reference evidence="8" key="1">
    <citation type="journal article" date="2019" name="Int. J. Syst. Evol. Microbiol.">
        <title>The Global Catalogue of Microorganisms (GCM) 10K type strain sequencing project: providing services to taxonomists for standard genome sequencing and annotation.</title>
        <authorList>
            <consortium name="The Broad Institute Genomics Platform"/>
            <consortium name="The Broad Institute Genome Sequencing Center for Infectious Disease"/>
            <person name="Wu L."/>
            <person name="Ma J."/>
        </authorList>
    </citation>
    <scope>NUCLEOTIDE SEQUENCE [LARGE SCALE GENOMIC DNA]</scope>
    <source>
        <strain evidence="8">JCM 17927</strain>
    </source>
</reference>
<dbReference type="InterPro" id="IPR036966">
    <property type="entry name" value="CBM3_sf"/>
</dbReference>
<sequence length="2349" mass="252054">MLYSLLTRTAWLLLWLVVVQLPAFAQQHNYAELLQKSIYFYDAQRSGTMPAYGYAPGQNRVRWMADQHTYDGYDLVIPSGGYINGHGQTITDANKIGALQGGFRDAGDHPKWSQSITFAVNGLAWSGIEYRNAMLSSGQMPYLLANVKWGTDYLLRCFLATNPDDPATYKIVLMVSDYRGEQTVATSSELQVHRNPQRPHFYADKDAPMTPTVANVASSLALASVLFRQNGDAAYADKLVAAAQRLHNFTKTYWGYSHYKRANGTVVRKTSALADSYFASVAPGFSANNLPKTITLANAKQAAGADFLADPTWTSSRIFQHSPQSPNGDPGNYDYESSRSIAGLIRNFSDNLCYTAIWLHKAEAERNGNTALATDYLNEAKQYGDVMATDLSSTGSYWHPTRTDGSGATGGAALPFGFHQVFDYRIPVALWLTRLVPTEPKYRQWLEQSLDNQVNAERTPGGMSLLAGDKNWGPIEQLSPAMFIHFAYGDEVKDPVKKNRYIGYALSQVQYFLGANPENRCYVIGYRPPGVISTNIGLHANALSGVNGFDDYTSGRFGHPTGQPNNTCSGVTDPRNGAGENRNMLYGGVIGGPSTGRGADAPADRYANTDGSPITTVSTRAPRSEVATFYQPYWTGAMARMKQALGGSGGEVLPADFAKEALPDGEDIPHPVPSNSKWMREEFFSEARVDAAPTATTTTVRVRVNNRSRWPQRIIAGASFRYYFTLEPGVNVTKIDLLNPYSNITGTCPADADGATLNPNTEGMITKDAPSQGGTGSDIVVVSTDGAGNRLCYVEVYFRKPSLTTYNYLFDNPLNTSVTNEPFAWRVTKNPLAAAQAMLNGPLYNPTPGTTIPAEGRTDFEVIAPWGVYRSKNIGFAGTYTMRQAVLRLTYSGTNNTANDFSYANLPGTSATPSCAMNIPMYNEGQLLSGDEPTAPGQMPGAPPTLATPAHDYKKAVQRALYYFETQRSGQVAAGITLPNGTTLPNRVGWRGNAHHVASSQGGDIFPSINLVGGLYNAGDDYLKSSHTMAAAASVLAWSAVEFPQAYNQGQKTHLLGTLKYISDYFLQSLTFGDAADVNTYKIYLMVTDRKAATTLPNNYLARHQKWAAAEVMHEFPGNDPEKPVRRYFYADKDAPSVSTVSAMAAALAAGSKVFRDNGDAAYADQLLTAARRMYNFVFHFTHGGGKLLNYTGQNFSTRTIGSLAGYTTNGFNLNGVMKDESGTLVRHDPYLYPASTTIFTQVGARPAGITGANGILATGSSPSVSRMNFNGTQPVGTGADYDAPVPDYHEMPDNYLTDVSLVSRNLHDDLCWAALWLHQAETDPTAAAGRLNEAITYYAVFRNDIAARGNDQGNSFGFHWYRVPSAILLHKLNAPLPANISEAYRSRIEMYTGADAVSPAASSLLANAAANGGFINTTNNRMQRPGGSSAPNMFASLSLFAYAHAMSSENPAPTGARQALQSKFIEVATTNMNAMLGTNANRRSYMIGYDSGTIPGLVGVSGLQNNHHRTALGYFAGIGHRTTGTNSLYRTTARHTQYGGIVSGPQATYNGNYSRETVLSTPSTSWAFESNETSPVTNAFALFGLGYLTRDGSGTVSADFPTPAEKDDEVFVEAGIVSQSASSVRIRATLNNRSLWPARAYDNLRFRYYFTLEDGASVTGQQIMAHDATNAPTISAPVQVSGNQYYVEVAFTDKIYPGGEDLVSGRPTTFTPAGTLPNNPMHYRRTVEFQLNVNSAFASADDWSFAGLRTVPSLIKTKQIPVYDGGTKLFGNEPGSFDLELWADTDNNGTIGGSDVRLNGGNTLDFGTTVLNSPVTRQLIARNMTLTAITINPAWLLPYGISRNGTSALTVPASNGTVTLQLQLDADRPGGFGGNATFTSNAANPLENPFRFSVTGTVNCPTELNVSLTAEPAQVYFGQSATLTAAMSGGQAPYTFEWNTGATGATLTTAALTQTRSFTVTGYDAVGCSSSAEVNVTVVPPGITFEPIADRTYGDAPVSLSATATSGLPVSFSVVSGPATIAGNTLTITGAGEVVVEANQAGDSYYPPATPATRQFTVAKAGQTITFTQLADVVYQSSPLLTFALTATATSGLPISYQVVSGPATVLSDLLTITGIGPVTLQASQVGNQNYLAAADVTQTFAVTTAEKDKGVKPVLECVVNNGNGQWTARFGYKNDMDMPVYIPVGTTNYMTPATAIGQPVSFQPGRIQNVFTVSFPANGQVSWSLAGPDGKLRTATATNKSEGCSSGTRVAAGTQPSVEGRTLGMQVSPNPTSDVLHVTVRGFGNAQSVTLKLNDPTGRVQGEWPLTLTNGQGKTTLDIRHMSAGLYILSAESGNERVTERVIRIDN</sequence>
<dbReference type="Pfam" id="PF00942">
    <property type="entry name" value="CBM_3"/>
    <property type="match status" value="2"/>
</dbReference>
<dbReference type="Pfam" id="PF18962">
    <property type="entry name" value="Por_Secre_tail"/>
    <property type="match status" value="1"/>
</dbReference>
<organism evidence="7 8">
    <name type="scientific">Nibrella saemangeumensis</name>
    <dbReference type="NCBI Taxonomy" id="1084526"/>
    <lineage>
        <taxon>Bacteria</taxon>
        <taxon>Pseudomonadati</taxon>
        <taxon>Bacteroidota</taxon>
        <taxon>Cytophagia</taxon>
        <taxon>Cytophagales</taxon>
        <taxon>Spirosomataceae</taxon>
        <taxon>Nibrella</taxon>
    </lineage>
</organism>
<dbReference type="NCBIfam" id="TIGR04183">
    <property type="entry name" value="Por_Secre_tail"/>
    <property type="match status" value="1"/>
</dbReference>
<dbReference type="EMBL" id="BAABHD010000024">
    <property type="protein sequence ID" value="GAA4455295.1"/>
    <property type="molecule type" value="Genomic_DNA"/>
</dbReference>
<feature type="domain" description="CBM3" evidence="6">
    <location>
        <begin position="1606"/>
        <end position="1776"/>
    </location>
</feature>
<dbReference type="Gene3D" id="1.50.10.10">
    <property type="match status" value="4"/>
</dbReference>
<dbReference type="PROSITE" id="PS51172">
    <property type="entry name" value="CBM3"/>
    <property type="match status" value="1"/>
</dbReference>
<evidence type="ECO:0000256" key="5">
    <source>
        <dbReference type="SAM" id="MobiDB-lite"/>
    </source>
</evidence>
<evidence type="ECO:0000259" key="6">
    <source>
        <dbReference type="PROSITE" id="PS51172"/>
    </source>
</evidence>
<keyword evidence="1" id="KW-0378">Hydrolase</keyword>
<evidence type="ECO:0000256" key="3">
    <source>
        <dbReference type="ARBA" id="ARBA00023295"/>
    </source>
</evidence>
<comment type="caution">
    <text evidence="7">The sequence shown here is derived from an EMBL/GenBank/DDBJ whole genome shotgun (WGS) entry which is preliminary data.</text>
</comment>
<dbReference type="PANTHER" id="PTHR22298">
    <property type="entry name" value="ENDO-1,4-BETA-GLUCANASE"/>
    <property type="match status" value="1"/>
</dbReference>
<dbReference type="Proteomes" id="UP001501175">
    <property type="component" value="Unassembled WGS sequence"/>
</dbReference>
<feature type="region of interest" description="Disordered" evidence="5">
    <location>
        <begin position="926"/>
        <end position="947"/>
    </location>
</feature>
<evidence type="ECO:0000313" key="8">
    <source>
        <dbReference type="Proteomes" id="UP001501175"/>
    </source>
</evidence>
<evidence type="ECO:0000256" key="1">
    <source>
        <dbReference type="ARBA" id="ARBA00022801"/>
    </source>
</evidence>
<protein>
    <recommendedName>
        <fullName evidence="6">CBM3 domain-containing protein</fullName>
    </recommendedName>
</protein>
<dbReference type="InterPro" id="IPR026444">
    <property type="entry name" value="Secre_tail"/>
</dbReference>
<proteinExistence type="predicted"/>
<dbReference type="SUPFAM" id="SSF49384">
    <property type="entry name" value="Carbohydrate-binding domain"/>
    <property type="match status" value="2"/>
</dbReference>
<dbReference type="Gene3D" id="2.60.40.710">
    <property type="entry name" value="Endoglucanase-like"/>
    <property type="match status" value="2"/>
</dbReference>
<keyword evidence="3" id="KW-0326">Glycosidase</keyword>
<evidence type="ECO:0000313" key="7">
    <source>
        <dbReference type="EMBL" id="GAA4455295.1"/>
    </source>
</evidence>
<keyword evidence="2" id="KW-0119">Carbohydrate metabolism</keyword>
<name>A0ABP8MTS9_9BACT</name>
<dbReference type="SUPFAM" id="SSF48208">
    <property type="entry name" value="Six-hairpin glycosidases"/>
    <property type="match status" value="3"/>
</dbReference>
<dbReference type="InterPro" id="IPR008965">
    <property type="entry name" value="CBM2/CBM3_carb-bd_dom_sf"/>
</dbReference>